<keyword evidence="4" id="KW-1185">Reference proteome</keyword>
<dbReference type="Pfam" id="PF04116">
    <property type="entry name" value="FA_hydroxylase"/>
    <property type="match status" value="1"/>
</dbReference>
<name>A0ABY6B9L8_9GAMM</name>
<dbReference type="InterPro" id="IPR006694">
    <property type="entry name" value="Fatty_acid_hydroxylase"/>
</dbReference>
<evidence type="ECO:0000313" key="3">
    <source>
        <dbReference type="EMBL" id="UXI65818.1"/>
    </source>
</evidence>
<keyword evidence="1" id="KW-1133">Transmembrane helix</keyword>
<keyword evidence="1" id="KW-0472">Membrane</keyword>
<reference evidence="3" key="1">
    <citation type="submission" date="2022-09" db="EMBL/GenBank/DDBJ databases">
        <title>Tahibacter sp. nov., isolated from a fresh water.</title>
        <authorList>
            <person name="Baek J.H."/>
            <person name="Lee J.K."/>
            <person name="Kim J.M."/>
            <person name="Jeon C.O."/>
        </authorList>
    </citation>
    <scope>NUCLEOTIDE SEQUENCE</scope>
    <source>
        <strain evidence="3">W38</strain>
    </source>
</reference>
<evidence type="ECO:0000313" key="4">
    <source>
        <dbReference type="Proteomes" id="UP001064632"/>
    </source>
</evidence>
<proteinExistence type="predicted"/>
<feature type="transmembrane region" description="Helical" evidence="1">
    <location>
        <begin position="38"/>
        <end position="59"/>
    </location>
</feature>
<feature type="domain" description="Fatty acid hydroxylase" evidence="2">
    <location>
        <begin position="77"/>
        <end position="229"/>
    </location>
</feature>
<sequence>MRISPPNWTAICTDMLDERLPHDTDAFRARYRAGISRWYNPWLHGGFVLLFGSAVMAWLLGRIDGLNGWEWLALPTGLIIFSWGEYTVHRTFGHHKYRIGALFYKRHTGDHHSFFVDAKMPYGEARDWRVILFPAWLIVLFSGALVPAYWLLAKFNGDAAALFCATLLGGYLTYEVFHACEHLPPQHPLARLPWIRHMRRLHQLHHRRDLMQSYNFNLVFPLMDWLRGTLYWEPETPPTR</sequence>
<keyword evidence="1" id="KW-0812">Transmembrane</keyword>
<gene>
    <name evidence="3" type="ORF">N4264_13705</name>
</gene>
<dbReference type="Proteomes" id="UP001064632">
    <property type="component" value="Chromosome"/>
</dbReference>
<dbReference type="RefSeq" id="WP_261692814.1">
    <property type="nucleotide sequence ID" value="NZ_CP104694.1"/>
</dbReference>
<dbReference type="EMBL" id="CP104694">
    <property type="protein sequence ID" value="UXI65818.1"/>
    <property type="molecule type" value="Genomic_DNA"/>
</dbReference>
<protein>
    <submittedName>
        <fullName evidence="3">Sterol desaturase family protein</fullName>
    </submittedName>
</protein>
<organism evidence="3 4">
    <name type="scientific">Tahibacter amnicola</name>
    <dbReference type="NCBI Taxonomy" id="2976241"/>
    <lineage>
        <taxon>Bacteria</taxon>
        <taxon>Pseudomonadati</taxon>
        <taxon>Pseudomonadota</taxon>
        <taxon>Gammaproteobacteria</taxon>
        <taxon>Lysobacterales</taxon>
        <taxon>Rhodanobacteraceae</taxon>
        <taxon>Tahibacter</taxon>
    </lineage>
</organism>
<feature type="transmembrane region" description="Helical" evidence="1">
    <location>
        <begin position="130"/>
        <end position="153"/>
    </location>
</feature>
<evidence type="ECO:0000256" key="1">
    <source>
        <dbReference type="SAM" id="Phobius"/>
    </source>
</evidence>
<accession>A0ABY6B9L8</accession>
<evidence type="ECO:0000259" key="2">
    <source>
        <dbReference type="Pfam" id="PF04116"/>
    </source>
</evidence>